<evidence type="ECO:0000313" key="2">
    <source>
        <dbReference type="Proteomes" id="UP000184330"/>
    </source>
</evidence>
<dbReference type="AlphaFoldDB" id="A0A1L7XJI9"/>
<protein>
    <submittedName>
        <fullName evidence="1">Uncharacterized protein</fullName>
    </submittedName>
</protein>
<dbReference type="OrthoDB" id="62952at2759"/>
<evidence type="ECO:0000313" key="1">
    <source>
        <dbReference type="EMBL" id="CZR65106.1"/>
    </source>
</evidence>
<keyword evidence="2" id="KW-1185">Reference proteome</keyword>
<dbReference type="Proteomes" id="UP000184330">
    <property type="component" value="Unassembled WGS sequence"/>
</dbReference>
<proteinExistence type="predicted"/>
<accession>A0A1L7XJI9</accession>
<name>A0A1L7XJI9_9HELO</name>
<organism evidence="1 2">
    <name type="scientific">Phialocephala subalpina</name>
    <dbReference type="NCBI Taxonomy" id="576137"/>
    <lineage>
        <taxon>Eukaryota</taxon>
        <taxon>Fungi</taxon>
        <taxon>Dikarya</taxon>
        <taxon>Ascomycota</taxon>
        <taxon>Pezizomycotina</taxon>
        <taxon>Leotiomycetes</taxon>
        <taxon>Helotiales</taxon>
        <taxon>Mollisiaceae</taxon>
        <taxon>Phialocephala</taxon>
        <taxon>Phialocephala fortinii species complex</taxon>
    </lineage>
</organism>
<dbReference type="EMBL" id="FJOG01000029">
    <property type="protein sequence ID" value="CZR65106.1"/>
    <property type="molecule type" value="Genomic_DNA"/>
</dbReference>
<sequence>MACASAPWTISQLQAALAQAHQEIQALKLQIGPSTEDNTTQTLRPLHWKVRTQKQAACSTISFPERFEMRYTNTSPSTLCYPPRKYFTVGDWNVFTVGFSRRDFADSPIFRIDYCEAEEIETMVATAKVKSWRVVISTSKEELRDPLPNESFTSFCRGLCQAESNILRCEIIPKGVKVHRGQHRTVNNIIEYFDPLELLKPLSLVRNTKLQFGNLPIDEAPIRQPQLTQYTLIPYSLSLDNETELVSLIASSSPAPRVFQMFRKLLAYAKAFEANESFRKEMQPRWGEVRAYAAEDGGHSNNGYKSPFKRSPVHPVELGLYHASLASEDNDVESFLVARDEIIEYLDP</sequence>
<reference evidence="1 2" key="1">
    <citation type="submission" date="2016-03" db="EMBL/GenBank/DDBJ databases">
        <authorList>
            <person name="Ploux O."/>
        </authorList>
    </citation>
    <scope>NUCLEOTIDE SEQUENCE [LARGE SCALE GENOMIC DNA]</scope>
    <source>
        <strain evidence="1 2">UAMH 11012</strain>
    </source>
</reference>
<gene>
    <name evidence="1" type="ORF">PAC_15006</name>
</gene>